<proteinExistence type="predicted"/>
<organism evidence="1">
    <name type="scientific">hydrothermal vent metagenome</name>
    <dbReference type="NCBI Taxonomy" id="652676"/>
    <lineage>
        <taxon>unclassified sequences</taxon>
        <taxon>metagenomes</taxon>
        <taxon>ecological metagenomes</taxon>
    </lineage>
</organism>
<name>A0A3B0XVK9_9ZZZZ</name>
<dbReference type="InterPro" id="IPR027417">
    <property type="entry name" value="P-loop_NTPase"/>
</dbReference>
<accession>A0A3B0XVK9</accession>
<sequence length="366" mass="41675">MAIEIRLTDQHLPVSPAFIDFLYQFLIKKTRKNHWHNQQSEALRNESEAVFKNAVAHVEEVSKNPVAQQTINRGYDLTLSIMFGALERLESMQSSKKFILVVGCPRSGGSYLTKHLFMSINKDIEMTPGVIAHDGFPDPVPFSIQKSNNAHTTLTRHMGEYIAMAELFFSQDTPRNGFTIIPKKSTKSAYYGAFFNDVLGKNAEIILTIRHPVASCISTLEKSGGPTKDNKFKVRSNIESWIDRDIKFLSGDQDNEKQDYFDCYLKYWENYHYSIVTSGLLANKNVQMVPFLSDHLYNMAAGFYERFSDSEQTGSRQTAIDDFITDKKQPLQSDWVSKGNEAVARVASMWKSFGHEFPVEGVLENY</sequence>
<reference evidence="1" key="1">
    <citation type="submission" date="2018-06" db="EMBL/GenBank/DDBJ databases">
        <authorList>
            <person name="Zhirakovskaya E."/>
        </authorList>
    </citation>
    <scope>NUCLEOTIDE SEQUENCE</scope>
</reference>
<dbReference type="Gene3D" id="3.40.50.300">
    <property type="entry name" value="P-loop containing nucleotide triphosphate hydrolases"/>
    <property type="match status" value="1"/>
</dbReference>
<dbReference type="AlphaFoldDB" id="A0A3B0XVK9"/>
<protein>
    <recommendedName>
        <fullName evidence="2">Sulfotransferase</fullName>
    </recommendedName>
</protein>
<evidence type="ECO:0008006" key="2">
    <source>
        <dbReference type="Google" id="ProtNLM"/>
    </source>
</evidence>
<dbReference type="SUPFAM" id="SSF52540">
    <property type="entry name" value="P-loop containing nucleoside triphosphate hydrolases"/>
    <property type="match status" value="1"/>
</dbReference>
<dbReference type="EMBL" id="UOFI01000136">
    <property type="protein sequence ID" value="VAW68710.1"/>
    <property type="molecule type" value="Genomic_DNA"/>
</dbReference>
<evidence type="ECO:0000313" key="1">
    <source>
        <dbReference type="EMBL" id="VAW68710.1"/>
    </source>
</evidence>
<gene>
    <name evidence="1" type="ORF">MNBD_GAMMA09-1857</name>
</gene>